<reference evidence="11" key="1">
    <citation type="journal article" date="2023" name="Mol. Phylogenet. Evol.">
        <title>Genome-scale phylogeny and comparative genomics of the fungal order Sordariales.</title>
        <authorList>
            <person name="Hensen N."/>
            <person name="Bonometti L."/>
            <person name="Westerberg I."/>
            <person name="Brannstrom I.O."/>
            <person name="Guillou S."/>
            <person name="Cros-Aarteil S."/>
            <person name="Calhoun S."/>
            <person name="Haridas S."/>
            <person name="Kuo A."/>
            <person name="Mondo S."/>
            <person name="Pangilinan J."/>
            <person name="Riley R."/>
            <person name="LaButti K."/>
            <person name="Andreopoulos B."/>
            <person name="Lipzen A."/>
            <person name="Chen C."/>
            <person name="Yan M."/>
            <person name="Daum C."/>
            <person name="Ng V."/>
            <person name="Clum A."/>
            <person name="Steindorff A."/>
            <person name="Ohm R.A."/>
            <person name="Martin F."/>
            <person name="Silar P."/>
            <person name="Natvig D.O."/>
            <person name="Lalanne C."/>
            <person name="Gautier V."/>
            <person name="Ament-Velasquez S.L."/>
            <person name="Kruys A."/>
            <person name="Hutchinson M.I."/>
            <person name="Powell A.J."/>
            <person name="Barry K."/>
            <person name="Miller A.N."/>
            <person name="Grigoriev I.V."/>
            <person name="Debuchy R."/>
            <person name="Gladieux P."/>
            <person name="Hiltunen Thoren M."/>
            <person name="Johannesson H."/>
        </authorList>
    </citation>
    <scope>NUCLEOTIDE SEQUENCE</scope>
    <source>
        <strain evidence="11">CBS 958.72</strain>
    </source>
</reference>
<dbReference type="GO" id="GO:0003712">
    <property type="term" value="F:transcription coregulator activity"/>
    <property type="evidence" value="ECO:0007669"/>
    <property type="project" value="InterPro"/>
</dbReference>
<gene>
    <name evidence="11" type="ORF">B0T24DRAFT_562343</name>
</gene>
<protein>
    <recommendedName>
        <fullName evidence="4 10">Mediator of RNA polymerase II transcription subunit 7</fullName>
    </recommendedName>
</protein>
<comment type="function">
    <text evidence="9">Component of the Mediator complex, a coactivator involved in the regulated transcription of nearly all RNA polymerase II-dependent genes. Mediator functions as a bridge to convey information from gene-specific regulatory proteins to the basal RNA polymerase II transcription machinery. Mediator is recruited to promoters by direct interactions with regulatory proteins and serves as a scaffold for the assembly of a functional preinitiation complex with RNA polymerase II and the general transcription factors.</text>
</comment>
<dbReference type="InterPro" id="IPR009244">
    <property type="entry name" value="Mediatior_Med7"/>
</dbReference>
<sequence length="257" mass="29451">MENMEEDSSRASLLWPDPPPFWKDFTPDNIASFDRLKHDYARQQGLDDSDALLRIPDLPEYLLDLQPPREPEERKWRLFSLVHSLNDELQSLEAAGIQRLGSLNERDRDGKHMDRALELKRLAKSMLLNFLELMGVMSYNPSHGAEKIEDLKTLLLNFHHILNEYRPHQAREQLIQLMQDQLDKKRAETAAVRGVVDKAKRALEGLGSMGIPPPTTAERESSSMMMKASELGDGVKDAVPHWERQNIDFALLDGDFV</sequence>
<evidence type="ECO:0000313" key="11">
    <source>
        <dbReference type="EMBL" id="KAK3361586.1"/>
    </source>
</evidence>
<evidence type="ECO:0000256" key="5">
    <source>
        <dbReference type="ARBA" id="ARBA00023015"/>
    </source>
</evidence>
<evidence type="ECO:0000256" key="7">
    <source>
        <dbReference type="ARBA" id="ARBA00023163"/>
    </source>
</evidence>
<comment type="subcellular location">
    <subcellularLocation>
        <location evidence="1 10">Nucleus</location>
    </subcellularLocation>
</comment>
<dbReference type="InterPro" id="IPR037212">
    <property type="entry name" value="Med7/Med21-like"/>
</dbReference>
<organism evidence="11 12">
    <name type="scientific">Lasiosphaeria ovina</name>
    <dbReference type="NCBI Taxonomy" id="92902"/>
    <lineage>
        <taxon>Eukaryota</taxon>
        <taxon>Fungi</taxon>
        <taxon>Dikarya</taxon>
        <taxon>Ascomycota</taxon>
        <taxon>Pezizomycotina</taxon>
        <taxon>Sordariomycetes</taxon>
        <taxon>Sordariomycetidae</taxon>
        <taxon>Sordariales</taxon>
        <taxon>Lasiosphaeriaceae</taxon>
        <taxon>Lasiosphaeria</taxon>
    </lineage>
</organism>
<dbReference type="InterPro" id="IPR044888">
    <property type="entry name" value="Mediatior_Med7_sf"/>
</dbReference>
<keyword evidence="6 10" id="KW-0010">Activator</keyword>
<dbReference type="Gene3D" id="6.10.140.200">
    <property type="match status" value="1"/>
</dbReference>
<keyword evidence="5 10" id="KW-0805">Transcription regulation</keyword>
<dbReference type="Proteomes" id="UP001287356">
    <property type="component" value="Unassembled WGS sequence"/>
</dbReference>
<dbReference type="GO" id="GO:0016592">
    <property type="term" value="C:mediator complex"/>
    <property type="evidence" value="ECO:0007669"/>
    <property type="project" value="InterPro"/>
</dbReference>
<keyword evidence="7 10" id="KW-0804">Transcription</keyword>
<evidence type="ECO:0000313" key="12">
    <source>
        <dbReference type="Proteomes" id="UP001287356"/>
    </source>
</evidence>
<dbReference type="GO" id="GO:0070847">
    <property type="term" value="C:core mediator complex"/>
    <property type="evidence" value="ECO:0007669"/>
    <property type="project" value="TreeGrafter"/>
</dbReference>
<accession>A0AAE0JUV8</accession>
<dbReference type="PANTHER" id="PTHR21428">
    <property type="entry name" value="MEDIATOR OF RNA POLYMERASE II TRANSCRIPTION SUBUNIT 7"/>
    <property type="match status" value="1"/>
</dbReference>
<evidence type="ECO:0000256" key="2">
    <source>
        <dbReference type="ARBA" id="ARBA00009994"/>
    </source>
</evidence>
<proteinExistence type="inferred from homology"/>
<dbReference type="GO" id="GO:0006357">
    <property type="term" value="P:regulation of transcription by RNA polymerase II"/>
    <property type="evidence" value="ECO:0007669"/>
    <property type="project" value="InterPro"/>
</dbReference>
<evidence type="ECO:0000256" key="8">
    <source>
        <dbReference type="ARBA" id="ARBA00023242"/>
    </source>
</evidence>
<dbReference type="SUPFAM" id="SSF140718">
    <property type="entry name" value="Mediator hinge subcomplex-like"/>
    <property type="match status" value="1"/>
</dbReference>
<dbReference type="EMBL" id="JAULSN010000011">
    <property type="protein sequence ID" value="KAK3361586.1"/>
    <property type="molecule type" value="Genomic_DNA"/>
</dbReference>
<dbReference type="Pfam" id="PF05983">
    <property type="entry name" value="Med7"/>
    <property type="match status" value="1"/>
</dbReference>
<dbReference type="AlphaFoldDB" id="A0AAE0JUV8"/>
<dbReference type="Gene3D" id="6.10.140.1520">
    <property type="match status" value="1"/>
</dbReference>
<reference evidence="11" key="2">
    <citation type="submission" date="2023-06" db="EMBL/GenBank/DDBJ databases">
        <authorList>
            <consortium name="Lawrence Berkeley National Laboratory"/>
            <person name="Haridas S."/>
            <person name="Hensen N."/>
            <person name="Bonometti L."/>
            <person name="Westerberg I."/>
            <person name="Brannstrom I.O."/>
            <person name="Guillou S."/>
            <person name="Cros-Aarteil S."/>
            <person name="Calhoun S."/>
            <person name="Kuo A."/>
            <person name="Mondo S."/>
            <person name="Pangilinan J."/>
            <person name="Riley R."/>
            <person name="Labutti K."/>
            <person name="Andreopoulos B."/>
            <person name="Lipzen A."/>
            <person name="Chen C."/>
            <person name="Yanf M."/>
            <person name="Daum C."/>
            <person name="Ng V."/>
            <person name="Clum A."/>
            <person name="Steindorff A."/>
            <person name="Ohm R."/>
            <person name="Martin F."/>
            <person name="Silar P."/>
            <person name="Natvig D."/>
            <person name="Lalanne C."/>
            <person name="Gautier V."/>
            <person name="Ament-Velasquez S.L."/>
            <person name="Kruys A."/>
            <person name="Hutchinson M.I."/>
            <person name="Powell A.J."/>
            <person name="Barry K."/>
            <person name="Miller A.N."/>
            <person name="Grigoriev I.V."/>
            <person name="Debuchy R."/>
            <person name="Gladieux P."/>
            <person name="Thoren M.H."/>
            <person name="Johannesson H."/>
        </authorList>
    </citation>
    <scope>NUCLEOTIDE SEQUENCE</scope>
    <source>
        <strain evidence="11">CBS 958.72</strain>
    </source>
</reference>
<evidence type="ECO:0000256" key="4">
    <source>
        <dbReference type="ARBA" id="ARBA00020631"/>
    </source>
</evidence>
<comment type="subunit">
    <text evidence="3 10">Component of the Mediator complex.</text>
</comment>
<name>A0AAE0JUV8_9PEZI</name>
<keyword evidence="12" id="KW-1185">Reference proteome</keyword>
<evidence type="ECO:0000256" key="10">
    <source>
        <dbReference type="RuleBase" id="RU364060"/>
    </source>
</evidence>
<comment type="similarity">
    <text evidence="2 10">Belongs to the Mediator complex subunit 7 family.</text>
</comment>
<evidence type="ECO:0000256" key="1">
    <source>
        <dbReference type="ARBA" id="ARBA00004123"/>
    </source>
</evidence>
<dbReference type="PANTHER" id="PTHR21428:SF11">
    <property type="entry name" value="MEDIATOR OF RNA POLYMERASE II TRANSCRIPTION SUBUNIT 7"/>
    <property type="match status" value="1"/>
</dbReference>
<evidence type="ECO:0000256" key="9">
    <source>
        <dbReference type="ARBA" id="ARBA00025687"/>
    </source>
</evidence>
<keyword evidence="8 10" id="KW-0539">Nucleus</keyword>
<evidence type="ECO:0000256" key="3">
    <source>
        <dbReference type="ARBA" id="ARBA00011837"/>
    </source>
</evidence>
<comment type="caution">
    <text evidence="11">The sequence shown here is derived from an EMBL/GenBank/DDBJ whole genome shotgun (WGS) entry which is preliminary data.</text>
</comment>
<evidence type="ECO:0000256" key="6">
    <source>
        <dbReference type="ARBA" id="ARBA00023159"/>
    </source>
</evidence>